<dbReference type="Pfam" id="PF12840">
    <property type="entry name" value="HTH_20"/>
    <property type="match status" value="1"/>
</dbReference>
<dbReference type="SUPFAM" id="SSF46785">
    <property type="entry name" value="Winged helix' DNA-binding domain"/>
    <property type="match status" value="1"/>
</dbReference>
<dbReference type="CDD" id="cd00090">
    <property type="entry name" value="HTH_ARSR"/>
    <property type="match status" value="1"/>
</dbReference>
<evidence type="ECO:0000313" key="1">
    <source>
        <dbReference type="EMBL" id="ANE81377.1"/>
    </source>
</evidence>
<keyword evidence="2" id="KW-1185">Reference proteome</keyword>
<dbReference type="AlphaFoldDB" id="A0A172UQA3"/>
<dbReference type="RefSeq" id="WP_067998939.1">
    <property type="nucleotide sequence ID" value="NZ_CP015596.1"/>
</dbReference>
<name>A0A172UQA3_9MYCO</name>
<evidence type="ECO:0000313" key="2">
    <source>
        <dbReference type="Proteomes" id="UP000077143"/>
    </source>
</evidence>
<dbReference type="EMBL" id="CP015596">
    <property type="protein sequence ID" value="ANE81377.1"/>
    <property type="molecule type" value="Genomic_DNA"/>
</dbReference>
<organism evidence="1 2">
    <name type="scientific">Mycobacterium adipatum</name>
    <dbReference type="NCBI Taxonomy" id="1682113"/>
    <lineage>
        <taxon>Bacteria</taxon>
        <taxon>Bacillati</taxon>
        <taxon>Actinomycetota</taxon>
        <taxon>Actinomycetes</taxon>
        <taxon>Mycobacteriales</taxon>
        <taxon>Mycobacteriaceae</taxon>
        <taxon>Mycobacterium</taxon>
    </lineage>
</organism>
<gene>
    <name evidence="1" type="ORF">A7U43_20625</name>
</gene>
<dbReference type="InterPro" id="IPR011991">
    <property type="entry name" value="ArsR-like_HTH"/>
</dbReference>
<proteinExistence type="predicted"/>
<dbReference type="KEGG" id="madi:A7U43_20625"/>
<dbReference type="Proteomes" id="UP000077143">
    <property type="component" value="Chromosome"/>
</dbReference>
<dbReference type="OrthoDB" id="9788770at2"/>
<accession>A0A172UQA3</accession>
<protein>
    <submittedName>
        <fullName evidence="1">Transcriptional regulator</fullName>
    </submittedName>
</protein>
<reference evidence="1 2" key="1">
    <citation type="submission" date="2016-05" db="EMBL/GenBank/DDBJ databases">
        <title>Complete genome sequence of a phthalic acid esters degrading Mycobacterium sp. YC-RL4.</title>
        <authorList>
            <person name="Ren L."/>
            <person name="Fan S."/>
            <person name="Ruth N."/>
            <person name="Jia Y."/>
            <person name="Wang J."/>
            <person name="Qiao C."/>
        </authorList>
    </citation>
    <scope>NUCLEOTIDE SEQUENCE [LARGE SCALE GENOMIC DNA]</scope>
    <source>
        <strain evidence="1 2">YC-RL4</strain>
    </source>
</reference>
<sequence>MVEIEVISDPAAATSVLDPVRARLLAELTEPASAATLAARVGLTRQKVNYHLRALEQHNLVTVAEERQWGGLTERLLVASAASYVVSPTALGEVAPTPGKTNDRFSAGHLIALAARIVSEVGELWQAARSADKRMATLSVDTTIRFRSPADRAFFTRDLTEAVAALAARYHDETAPRGRAHRLVVASYPAPSDG</sequence>
<dbReference type="STRING" id="1682113.A7U43_20625"/>
<dbReference type="InterPro" id="IPR036390">
    <property type="entry name" value="WH_DNA-bd_sf"/>
</dbReference>
<dbReference type="InterPro" id="IPR036388">
    <property type="entry name" value="WH-like_DNA-bd_sf"/>
</dbReference>
<dbReference type="Gene3D" id="1.10.10.10">
    <property type="entry name" value="Winged helix-like DNA-binding domain superfamily/Winged helix DNA-binding domain"/>
    <property type="match status" value="1"/>
</dbReference>